<dbReference type="PANTHER" id="PTHR34475">
    <property type="match status" value="1"/>
</dbReference>
<dbReference type="InterPro" id="IPR010982">
    <property type="entry name" value="Lambda_DNA-bd_dom_sf"/>
</dbReference>
<dbReference type="RefSeq" id="WP_061421910.1">
    <property type="nucleotide sequence ID" value="NZ_KQ969062.1"/>
</dbReference>
<evidence type="ECO:0000256" key="1">
    <source>
        <dbReference type="SAM" id="MobiDB-lite"/>
    </source>
</evidence>
<dbReference type="NCBIfam" id="NF041534">
    <property type="entry name" value="rodZ_Strepcoccus"/>
    <property type="match status" value="1"/>
</dbReference>
<dbReference type="STRING" id="45634.SCRDD08_00029"/>
<reference evidence="4 5" key="1">
    <citation type="submission" date="2016-01" db="EMBL/GenBank/DDBJ databases">
        <title>Highly variable Streptococcus oralis are common among viridans streptococci isolated from primates.</title>
        <authorList>
            <person name="Denapaite D."/>
            <person name="Rieger M."/>
            <person name="Koendgen S."/>
            <person name="Brueckner R."/>
            <person name="Ochigava I."/>
            <person name="Kappeler P."/>
            <person name="Maetz-Rensing K."/>
            <person name="Leendertz F."/>
            <person name="Hakenbeck R."/>
        </authorList>
    </citation>
    <scope>NUCLEOTIDE SEQUENCE [LARGE SCALE GENOMIC DNA]</scope>
    <source>
        <strain evidence="4 5">DD08</strain>
    </source>
</reference>
<dbReference type="InterPro" id="IPR050400">
    <property type="entry name" value="Bact_Cytoskel_RodZ"/>
</dbReference>
<keyword evidence="2" id="KW-0812">Transmembrane</keyword>
<protein>
    <submittedName>
        <fullName evidence="4">Transcriptional regulator</fullName>
    </submittedName>
</protein>
<dbReference type="Pfam" id="PF13413">
    <property type="entry name" value="HTH_25"/>
    <property type="match status" value="1"/>
</dbReference>
<comment type="caution">
    <text evidence="4">The sequence shown here is derived from an EMBL/GenBank/DDBJ whole genome shotgun (WGS) entry which is preliminary data.</text>
</comment>
<evidence type="ECO:0000259" key="3">
    <source>
        <dbReference type="PROSITE" id="PS50943"/>
    </source>
</evidence>
<dbReference type="Proteomes" id="UP000070377">
    <property type="component" value="Unassembled WGS sequence"/>
</dbReference>
<evidence type="ECO:0000256" key="2">
    <source>
        <dbReference type="SAM" id="Phobius"/>
    </source>
</evidence>
<accession>A0A139N637</accession>
<dbReference type="SUPFAM" id="SSF47413">
    <property type="entry name" value="lambda repressor-like DNA-binding domains"/>
    <property type="match status" value="1"/>
</dbReference>
<feature type="region of interest" description="Disordered" evidence="1">
    <location>
        <begin position="147"/>
        <end position="172"/>
    </location>
</feature>
<dbReference type="Gene3D" id="1.10.260.40">
    <property type="entry name" value="lambda repressor-like DNA-binding domains"/>
    <property type="match status" value="1"/>
</dbReference>
<dbReference type="PANTHER" id="PTHR34475:SF1">
    <property type="entry name" value="CYTOSKELETON PROTEIN RODZ"/>
    <property type="match status" value="1"/>
</dbReference>
<evidence type="ECO:0000313" key="5">
    <source>
        <dbReference type="Proteomes" id="UP000070377"/>
    </source>
</evidence>
<dbReference type="InterPro" id="IPR048211">
    <property type="entry name" value="RodZ-like"/>
</dbReference>
<sequence length="271" mass="30311">MRKKTIGEVLRLARVNQKLTLVDVAKKTDIKTDYLKALENNQYDKFPNAFYVRSLLRKYAWALDLDEQILLEAYDTDNTVVYDEIELAENEEFRSRKYKNRSFSLPLFYFLVVALSIIIFVTYYVWQYANTTTPQFTSSDSYSLVSSSNLEDRSTPPETSTTDSSSTKEKLEVTGEGNYLTAKYRGESQTTQLTISASNTSSWISVTNTELAAGTTLTPTQSSQTVTLSPNTTYTITLGVVKGVTVTVGSQKIDLSTLTSDSAIITLTIES</sequence>
<feature type="compositionally biased region" description="Low complexity" evidence="1">
    <location>
        <begin position="156"/>
        <end position="165"/>
    </location>
</feature>
<dbReference type="GO" id="GO:0003677">
    <property type="term" value="F:DNA binding"/>
    <property type="evidence" value="ECO:0007669"/>
    <property type="project" value="InterPro"/>
</dbReference>
<organism evidence="4 5">
    <name type="scientific">Streptococcus cristatus</name>
    <dbReference type="NCBI Taxonomy" id="45634"/>
    <lineage>
        <taxon>Bacteria</taxon>
        <taxon>Bacillati</taxon>
        <taxon>Bacillota</taxon>
        <taxon>Bacilli</taxon>
        <taxon>Lactobacillales</taxon>
        <taxon>Streptococcaceae</taxon>
        <taxon>Streptococcus</taxon>
    </lineage>
</organism>
<proteinExistence type="predicted"/>
<dbReference type="InterPro" id="IPR001387">
    <property type="entry name" value="Cro/C1-type_HTH"/>
</dbReference>
<dbReference type="PROSITE" id="PS50943">
    <property type="entry name" value="HTH_CROC1"/>
    <property type="match status" value="1"/>
</dbReference>
<dbReference type="AlphaFoldDB" id="A0A139N637"/>
<keyword evidence="2" id="KW-1133">Transmembrane helix</keyword>
<dbReference type="PATRIC" id="fig|45634.12.peg.29"/>
<evidence type="ECO:0000313" key="4">
    <source>
        <dbReference type="EMBL" id="KXT71382.1"/>
    </source>
</evidence>
<dbReference type="CDD" id="cd00093">
    <property type="entry name" value="HTH_XRE"/>
    <property type="match status" value="1"/>
</dbReference>
<keyword evidence="2" id="KW-0472">Membrane</keyword>
<gene>
    <name evidence="4" type="ORF">SCRDD08_00029</name>
</gene>
<name>A0A139N637_STRCR</name>
<feature type="domain" description="HTH cro/C1-type" evidence="3">
    <location>
        <begin position="10"/>
        <end position="43"/>
    </location>
</feature>
<feature type="transmembrane region" description="Helical" evidence="2">
    <location>
        <begin position="103"/>
        <end position="126"/>
    </location>
</feature>
<dbReference type="EMBL" id="LQRD01000001">
    <property type="protein sequence ID" value="KXT71382.1"/>
    <property type="molecule type" value="Genomic_DNA"/>
</dbReference>